<reference evidence="2 3" key="1">
    <citation type="submission" date="2016-10" db="EMBL/GenBank/DDBJ databases">
        <authorList>
            <person name="Varghese N."/>
            <person name="Submissions S."/>
        </authorList>
    </citation>
    <scope>NUCLEOTIDE SEQUENCE [LARGE SCALE GENOMIC DNA]</scope>
    <source>
        <strain evidence="2 3">DSM 25353</strain>
    </source>
</reference>
<evidence type="ECO:0008006" key="4">
    <source>
        <dbReference type="Google" id="ProtNLM"/>
    </source>
</evidence>
<proteinExistence type="predicted"/>
<dbReference type="RefSeq" id="WP_092725461.1">
    <property type="nucleotide sequence ID" value="NZ_FNNO01000013.1"/>
</dbReference>
<dbReference type="SUPFAM" id="SSF159501">
    <property type="entry name" value="EreA/ChaN-like"/>
    <property type="match status" value="1"/>
</dbReference>
<dbReference type="EMBL" id="FNNO01000013">
    <property type="protein sequence ID" value="SDX32847.1"/>
    <property type="molecule type" value="Genomic_DNA"/>
</dbReference>
<protein>
    <recommendedName>
        <fullName evidence="4">Erythromycin esterase homolog</fullName>
    </recommendedName>
</protein>
<evidence type="ECO:0000313" key="2">
    <source>
        <dbReference type="EMBL" id="SDX32847.1"/>
    </source>
</evidence>
<dbReference type="Proteomes" id="UP000198711">
    <property type="component" value="Unassembled WGS sequence"/>
</dbReference>
<sequence length="435" mass="49182">MRVGLLFVSWFIALSATAQLSEQYLELKTFTGKQTNLPTDSSTALYPYYHKELHYLYPLYKAFQKEKTILAATDAASYYDQLSQALAFVGDYASVLQLSKLGHDPVGDTAIGFSNKQAEIVKSIQYTDARQYILKKAAASRAVMINEAHDKPLHRVFTASLLEGLYQQGFRYLAMETLNTNRNTPLTRLNMYTGHYTCEPMGGELVRKALEIGYKLVAYEDSLAYKHGPNQREYIQASNINAILKKDSTAKILVHAGYGHISKVATEDYIPMAAYFSVISGIDPLTIDQTSLCEGSTSNDKASFYETWLKLRPVAAPVVPLQSDTAFDPFGNKLYDVYVIHPATKFHNGRPQWINMDGWKKELPVPPAFQSLFFVQAYYANEYNDKTAGLVVPADQTYINAPNGYYYLYLRKGRYKIVFRDKLYAVLGVKEIEMK</sequence>
<comment type="caution">
    <text evidence="2">The sequence shown here is derived from an EMBL/GenBank/DDBJ whole genome shotgun (WGS) entry which is preliminary data.</text>
</comment>
<feature type="signal peptide" evidence="1">
    <location>
        <begin position="1"/>
        <end position="18"/>
    </location>
</feature>
<name>A0A8X8LCA0_9BACT</name>
<gene>
    <name evidence="2" type="ORF">SAMN05444410_11377</name>
</gene>
<feature type="chain" id="PRO_5036500115" description="Erythromycin esterase homolog" evidence="1">
    <location>
        <begin position="19"/>
        <end position="435"/>
    </location>
</feature>
<dbReference type="AlphaFoldDB" id="A0A8X8LCA0"/>
<organism evidence="2 3">
    <name type="scientific">Hydrobacter penzbergensis</name>
    <dbReference type="NCBI Taxonomy" id="1235997"/>
    <lineage>
        <taxon>Bacteria</taxon>
        <taxon>Pseudomonadati</taxon>
        <taxon>Bacteroidota</taxon>
        <taxon>Chitinophagia</taxon>
        <taxon>Chitinophagales</taxon>
        <taxon>Chitinophagaceae</taxon>
        <taxon>Hydrobacter</taxon>
    </lineage>
</organism>
<accession>A0A8X8LCA0</accession>
<evidence type="ECO:0000313" key="3">
    <source>
        <dbReference type="Proteomes" id="UP000198711"/>
    </source>
</evidence>
<keyword evidence="1" id="KW-0732">Signal</keyword>
<keyword evidence="3" id="KW-1185">Reference proteome</keyword>
<evidence type="ECO:0000256" key="1">
    <source>
        <dbReference type="SAM" id="SignalP"/>
    </source>
</evidence>